<dbReference type="PROSITE" id="PS51084">
    <property type="entry name" value="HIT_2"/>
    <property type="match status" value="1"/>
</dbReference>
<dbReference type="RefSeq" id="WP_317957936.1">
    <property type="nucleotide sequence ID" value="NZ_BSKO01000001.1"/>
</dbReference>
<accession>A0ABQ5TJB3</accession>
<organism evidence="3 4">
    <name type="scientific">Oceanobacillus kimchii</name>
    <dbReference type="NCBI Taxonomy" id="746691"/>
    <lineage>
        <taxon>Bacteria</taxon>
        <taxon>Bacillati</taxon>
        <taxon>Bacillota</taxon>
        <taxon>Bacilli</taxon>
        <taxon>Bacillales</taxon>
        <taxon>Bacillaceae</taxon>
        <taxon>Oceanobacillus</taxon>
    </lineage>
</organism>
<protein>
    <submittedName>
        <fullName evidence="3">HIT family protein</fullName>
    </submittedName>
</protein>
<gene>
    <name evidence="3" type="ORF">MACH08_15730</name>
</gene>
<dbReference type="Pfam" id="PF01230">
    <property type="entry name" value="HIT"/>
    <property type="match status" value="1"/>
</dbReference>
<name>A0ABQ5TJB3_9BACI</name>
<evidence type="ECO:0000313" key="3">
    <source>
        <dbReference type="EMBL" id="GLO65789.1"/>
    </source>
</evidence>
<evidence type="ECO:0000259" key="2">
    <source>
        <dbReference type="PROSITE" id="PS51084"/>
    </source>
</evidence>
<reference evidence="3 4" key="1">
    <citation type="submission" date="2023-02" db="EMBL/GenBank/DDBJ databases">
        <title>Oceanobacillus kimchii IFOP_LL358 isolated form Alexandrium catenella lab strain.</title>
        <authorList>
            <person name="Gajardo G."/>
            <person name="Ueki S."/>
            <person name="Maruyama F."/>
        </authorList>
    </citation>
    <scope>NUCLEOTIDE SEQUENCE [LARGE SCALE GENOMIC DNA]</scope>
    <source>
        <strain evidence="3 4">IFOP_LL358</strain>
    </source>
</reference>
<dbReference type="SUPFAM" id="SSF54197">
    <property type="entry name" value="HIT-like"/>
    <property type="match status" value="1"/>
</dbReference>
<evidence type="ECO:0000313" key="4">
    <source>
        <dbReference type="Proteomes" id="UP001275436"/>
    </source>
</evidence>
<dbReference type="Gene3D" id="3.30.428.10">
    <property type="entry name" value="HIT-like"/>
    <property type="match status" value="1"/>
</dbReference>
<sequence length="139" mass="16152">MENECVFCKIENEPLQSIILSNEYTLFLQLNDSHEKGTPLEGSGVIVPKAHRETVFDLSEEEWRSTFDLLKEAKKWIDVHHQPNGYNIGWNAGKTAGQHIFHAHLHILPRYDDEKYVGKGIRALFKQSENRTFKEVPYN</sequence>
<dbReference type="PANTHER" id="PTHR42997:SF1">
    <property type="entry name" value="AP-4-A PHOSPHORYLASE"/>
    <property type="match status" value="1"/>
</dbReference>
<dbReference type="InterPro" id="IPR036265">
    <property type="entry name" value="HIT-like_sf"/>
</dbReference>
<proteinExistence type="predicted"/>
<comment type="caution">
    <text evidence="3">The sequence shown here is derived from an EMBL/GenBank/DDBJ whole genome shotgun (WGS) entry which is preliminary data.</text>
</comment>
<keyword evidence="4" id="KW-1185">Reference proteome</keyword>
<dbReference type="PANTHER" id="PTHR42997">
    <property type="entry name" value="HIT FAMILY HYDROLASE"/>
    <property type="match status" value="1"/>
</dbReference>
<feature type="short sequence motif" description="Histidine triad motif" evidence="1">
    <location>
        <begin position="102"/>
        <end position="106"/>
    </location>
</feature>
<dbReference type="EMBL" id="BSKO01000001">
    <property type="protein sequence ID" value="GLO65789.1"/>
    <property type="molecule type" value="Genomic_DNA"/>
</dbReference>
<feature type="domain" description="HIT" evidence="2">
    <location>
        <begin position="42"/>
        <end position="117"/>
    </location>
</feature>
<dbReference type="InterPro" id="IPR011146">
    <property type="entry name" value="HIT-like"/>
</dbReference>
<evidence type="ECO:0000256" key="1">
    <source>
        <dbReference type="PROSITE-ProRule" id="PRU00464"/>
    </source>
</evidence>
<dbReference type="InterPro" id="IPR052908">
    <property type="entry name" value="AP-4-A_phosphorylase"/>
</dbReference>
<dbReference type="Proteomes" id="UP001275436">
    <property type="component" value="Unassembled WGS sequence"/>
</dbReference>